<dbReference type="Pfam" id="PF00487">
    <property type="entry name" value="FA_desaturase"/>
    <property type="match status" value="1"/>
</dbReference>
<dbReference type="EMBL" id="JAFCMP010000235">
    <property type="protein sequence ID" value="KAG5182579.1"/>
    <property type="molecule type" value="Genomic_DNA"/>
</dbReference>
<accession>A0A835YXB1</accession>
<proteinExistence type="predicted"/>
<evidence type="ECO:0000256" key="1">
    <source>
        <dbReference type="SAM" id="Phobius"/>
    </source>
</evidence>
<name>A0A835YXB1_9STRA</name>
<protein>
    <submittedName>
        <fullName evidence="3">Fatty acid desaturase</fullName>
    </submittedName>
</protein>
<gene>
    <name evidence="3" type="ORF">JKP88DRAFT_318498</name>
</gene>
<dbReference type="InterPro" id="IPR005804">
    <property type="entry name" value="FA_desaturase_dom"/>
</dbReference>
<feature type="transmembrane region" description="Helical" evidence="1">
    <location>
        <begin position="281"/>
        <end position="301"/>
    </location>
</feature>
<dbReference type="CDD" id="cd03507">
    <property type="entry name" value="Delta12-FADS-like"/>
    <property type="match status" value="1"/>
</dbReference>
<dbReference type="OrthoDB" id="1461976at2759"/>
<dbReference type="PROSITE" id="PS50800">
    <property type="entry name" value="SAP"/>
    <property type="match status" value="1"/>
</dbReference>
<sequence length="438" mass="48408">MGKGGENVQQEPKAVAKAAAAVAVAGGAASPLASRSLDELKTLCSQYGVKPTGSREELLARLDPYAKGIAHPFPPPKPLPLAKPDITFAEVRAALPKRLFQRSMVKSFAHLFSDLALIAAIGYAATWIGHEAVPFWARFLLWPAYIFVQGTVFTGVWVLAHECGHQAFSESEAVNNAVGLVCHSALLVPYHSWRITHGKHHNNTGSCENDEVFCPATRSSLKGEMIQESPIVQAFFILVMLTVGWMPGYLIFNATGPPKYNGEAKSHFNPWAKFFDPRDRIGIVVSDIGFFAALGVIAYAVRALGGATVMLYYGAPYMVCNLYLVLITYLQHTDVFMPHFRGDEWSWFRGALCTVDRSFGALIDHTIHHIADTHVCHHLFSKMPFYNAQEATEILREKLGEYYLSDATPIPQALWRSYTCCAFVEDEGSAVFYKSRAD</sequence>
<keyword evidence="1" id="KW-0472">Membrane</keyword>
<dbReference type="AlphaFoldDB" id="A0A835YXB1"/>
<dbReference type="InterPro" id="IPR003034">
    <property type="entry name" value="SAP_dom"/>
</dbReference>
<dbReference type="Pfam" id="PF02037">
    <property type="entry name" value="SAP"/>
    <property type="match status" value="1"/>
</dbReference>
<keyword evidence="1" id="KW-1133">Transmembrane helix</keyword>
<keyword evidence="1" id="KW-0812">Transmembrane</keyword>
<evidence type="ECO:0000313" key="3">
    <source>
        <dbReference type="EMBL" id="KAG5182579.1"/>
    </source>
</evidence>
<feature type="transmembrane region" description="Helical" evidence="1">
    <location>
        <begin position="140"/>
        <end position="160"/>
    </location>
</feature>
<feature type="transmembrane region" description="Helical" evidence="1">
    <location>
        <begin position="310"/>
        <end position="330"/>
    </location>
</feature>
<dbReference type="Proteomes" id="UP000664859">
    <property type="component" value="Unassembled WGS sequence"/>
</dbReference>
<comment type="caution">
    <text evidence="3">The sequence shown here is derived from an EMBL/GenBank/DDBJ whole genome shotgun (WGS) entry which is preliminary data.</text>
</comment>
<evidence type="ECO:0000313" key="4">
    <source>
        <dbReference type="Proteomes" id="UP000664859"/>
    </source>
</evidence>
<feature type="domain" description="SAP" evidence="2">
    <location>
        <begin position="32"/>
        <end position="66"/>
    </location>
</feature>
<keyword evidence="4" id="KW-1185">Reference proteome</keyword>
<dbReference type="GO" id="GO:0006629">
    <property type="term" value="P:lipid metabolic process"/>
    <property type="evidence" value="ECO:0007669"/>
    <property type="project" value="InterPro"/>
</dbReference>
<reference evidence="3" key="1">
    <citation type="submission" date="2021-02" db="EMBL/GenBank/DDBJ databases">
        <title>First Annotated Genome of the Yellow-green Alga Tribonema minus.</title>
        <authorList>
            <person name="Mahan K.M."/>
        </authorList>
    </citation>
    <scope>NUCLEOTIDE SEQUENCE</scope>
    <source>
        <strain evidence="3">UTEX B ZZ1240</strain>
    </source>
</reference>
<organism evidence="3 4">
    <name type="scientific">Tribonema minus</name>
    <dbReference type="NCBI Taxonomy" id="303371"/>
    <lineage>
        <taxon>Eukaryota</taxon>
        <taxon>Sar</taxon>
        <taxon>Stramenopiles</taxon>
        <taxon>Ochrophyta</taxon>
        <taxon>PX clade</taxon>
        <taxon>Xanthophyceae</taxon>
        <taxon>Tribonematales</taxon>
        <taxon>Tribonemataceae</taxon>
        <taxon>Tribonema</taxon>
    </lineage>
</organism>
<dbReference type="PANTHER" id="PTHR32100">
    <property type="entry name" value="OMEGA-6 FATTY ACID DESATURASE, CHLOROPLASTIC"/>
    <property type="match status" value="1"/>
</dbReference>
<dbReference type="GO" id="GO:0016491">
    <property type="term" value="F:oxidoreductase activity"/>
    <property type="evidence" value="ECO:0007669"/>
    <property type="project" value="InterPro"/>
</dbReference>
<feature type="transmembrane region" description="Helical" evidence="1">
    <location>
        <begin position="231"/>
        <end position="252"/>
    </location>
</feature>
<feature type="transmembrane region" description="Helical" evidence="1">
    <location>
        <begin position="108"/>
        <end position="128"/>
    </location>
</feature>
<dbReference type="InterPro" id="IPR012171">
    <property type="entry name" value="Fatty_acid_desaturase"/>
</dbReference>
<evidence type="ECO:0000259" key="2">
    <source>
        <dbReference type="PROSITE" id="PS50800"/>
    </source>
</evidence>